<dbReference type="EMBL" id="JBGOSP010000003">
    <property type="protein sequence ID" value="MFA3835956.1"/>
    <property type="molecule type" value="Genomic_DNA"/>
</dbReference>
<feature type="compositionally biased region" description="Low complexity" evidence="2">
    <location>
        <begin position="7"/>
        <end position="16"/>
    </location>
</feature>
<accession>A0ABV4SBY5</accession>
<keyword evidence="1" id="KW-0863">Zinc-finger</keyword>
<proteinExistence type="predicted"/>
<dbReference type="PANTHER" id="PTHR38133:SF1">
    <property type="entry name" value="SLR1429 PROTEIN"/>
    <property type="match status" value="1"/>
</dbReference>
<evidence type="ECO:0000259" key="3">
    <source>
        <dbReference type="PROSITE" id="PS50966"/>
    </source>
</evidence>
<evidence type="ECO:0000256" key="2">
    <source>
        <dbReference type="SAM" id="MobiDB-lite"/>
    </source>
</evidence>
<sequence length="425" mass="45960">MTPHTPGRAGAHAQARARVDDRRRTFPPLPPRSRTVDDFALTWWGNAWVDALVDTALDTARLTRGRAYADRGHVDAITATPGRVMAYVHGSRPRPYRTEIRLRTLHDDDWERILDTAAARPDHMAALLDKDVPHALAAVADLLPAAGDLIPDCSCPDDGHPCKHAAALCYQTARLLDEDPFVLFLLRGRGEQELLADLTRRNAARAADERSATAPALPSVAAREALAPRTLPLLPPPFPAPAHPGRPPVYPHASGAPDPLALDLLATEAAARAHTFLTRGIDPIAGLTPWQDAVRLAAAHPGSGLAASTRALYKSLAQGTGRTATDLARAVAAWRQGGLAGLDVLEGEWDPPAGPFDRARPALIAADFPHFRPHRNRLSTDNLQLRLGREGLWYGYESDPGREDWWPRGTPDTDPVGALTALLGR</sequence>
<feature type="domain" description="SWIM-type" evidence="3">
    <location>
        <begin position="138"/>
        <end position="173"/>
    </location>
</feature>
<feature type="compositionally biased region" description="Pro residues" evidence="2">
    <location>
        <begin position="233"/>
        <end position="250"/>
    </location>
</feature>
<feature type="region of interest" description="Disordered" evidence="2">
    <location>
        <begin position="1"/>
        <end position="31"/>
    </location>
</feature>
<dbReference type="Pfam" id="PF04434">
    <property type="entry name" value="SWIM"/>
    <property type="match status" value="1"/>
</dbReference>
<comment type="caution">
    <text evidence="4">The sequence shown here is derived from an EMBL/GenBank/DDBJ whole genome shotgun (WGS) entry which is preliminary data.</text>
</comment>
<evidence type="ECO:0000313" key="5">
    <source>
        <dbReference type="Proteomes" id="UP001571476"/>
    </source>
</evidence>
<name>A0ABV4SBY5_9ACTN</name>
<evidence type="ECO:0000256" key="1">
    <source>
        <dbReference type="PROSITE-ProRule" id="PRU00325"/>
    </source>
</evidence>
<evidence type="ECO:0000313" key="4">
    <source>
        <dbReference type="EMBL" id="MFA3835956.1"/>
    </source>
</evidence>
<organism evidence="4 5">
    <name type="scientific">Streptomyces aureus</name>
    <dbReference type="NCBI Taxonomy" id="193461"/>
    <lineage>
        <taxon>Bacteria</taxon>
        <taxon>Bacillati</taxon>
        <taxon>Actinomycetota</taxon>
        <taxon>Actinomycetes</taxon>
        <taxon>Kitasatosporales</taxon>
        <taxon>Streptomycetaceae</taxon>
        <taxon>Streptomyces</taxon>
    </lineage>
</organism>
<dbReference type="InterPro" id="IPR007527">
    <property type="entry name" value="Znf_SWIM"/>
</dbReference>
<feature type="region of interest" description="Disordered" evidence="2">
    <location>
        <begin position="232"/>
        <end position="254"/>
    </location>
</feature>
<reference evidence="4 5" key="1">
    <citation type="submission" date="2024-08" db="EMBL/GenBank/DDBJ databases">
        <title>Genome sequence of Streptomyces aureus CACIA-1.46HGO.</title>
        <authorList>
            <person name="Evangelista-Martinez Z."/>
        </authorList>
    </citation>
    <scope>NUCLEOTIDE SEQUENCE [LARGE SCALE GENOMIC DNA]</scope>
    <source>
        <strain evidence="4 5">CACIA-1.46HGO</strain>
    </source>
</reference>
<gene>
    <name evidence="4" type="ORF">ACEG43_07170</name>
</gene>
<keyword evidence="1" id="KW-0479">Metal-binding</keyword>
<dbReference type="PROSITE" id="PS50966">
    <property type="entry name" value="ZF_SWIM"/>
    <property type="match status" value="1"/>
</dbReference>
<protein>
    <submittedName>
        <fullName evidence="4">SWIM zinc finger family protein</fullName>
    </submittedName>
</protein>
<dbReference type="Proteomes" id="UP001571476">
    <property type="component" value="Unassembled WGS sequence"/>
</dbReference>
<dbReference type="RefSeq" id="WP_372561878.1">
    <property type="nucleotide sequence ID" value="NZ_JBGOSP010000003.1"/>
</dbReference>
<keyword evidence="1" id="KW-0862">Zinc</keyword>
<dbReference type="PANTHER" id="PTHR38133">
    <property type="entry name" value="SLR1429 PROTEIN"/>
    <property type="match status" value="1"/>
</dbReference>
<keyword evidence="5" id="KW-1185">Reference proteome</keyword>